<dbReference type="Proteomes" id="UP000651728">
    <property type="component" value="Unassembled WGS sequence"/>
</dbReference>
<reference evidence="12 13" key="1">
    <citation type="submission" date="2021-01" db="EMBL/GenBank/DDBJ databases">
        <title>Whole genome shotgun sequence of Microbispora amethystogenes NBRC 101907.</title>
        <authorList>
            <person name="Komaki H."/>
            <person name="Tamura T."/>
        </authorList>
    </citation>
    <scope>NUCLEOTIDE SEQUENCE [LARGE SCALE GENOMIC DNA]</scope>
    <source>
        <strain evidence="12 13">NBRC 101907</strain>
    </source>
</reference>
<keyword evidence="13" id="KW-1185">Reference proteome</keyword>
<keyword evidence="5" id="KW-0949">S-adenosyl-L-methionine</keyword>
<dbReference type="InterPro" id="IPR029063">
    <property type="entry name" value="SAM-dependent_MTases_sf"/>
</dbReference>
<evidence type="ECO:0000256" key="6">
    <source>
        <dbReference type="ARBA" id="ARBA00022747"/>
    </source>
</evidence>
<evidence type="ECO:0000256" key="2">
    <source>
        <dbReference type="ARBA" id="ARBA00011900"/>
    </source>
</evidence>
<keyword evidence="3" id="KW-0489">Methyltransferase</keyword>
<evidence type="ECO:0000256" key="5">
    <source>
        <dbReference type="ARBA" id="ARBA00022691"/>
    </source>
</evidence>
<evidence type="ECO:0000313" key="13">
    <source>
        <dbReference type="Proteomes" id="UP000651728"/>
    </source>
</evidence>
<evidence type="ECO:0000259" key="11">
    <source>
        <dbReference type="Pfam" id="PF02384"/>
    </source>
</evidence>
<dbReference type="Gene3D" id="3.40.50.150">
    <property type="entry name" value="Vaccinia Virus protein VP39"/>
    <property type="match status" value="1"/>
</dbReference>
<keyword evidence="4" id="KW-0808">Transferase</keyword>
<dbReference type="InterPro" id="IPR000055">
    <property type="entry name" value="Restrct_endonuc_typeI_TRD"/>
</dbReference>
<dbReference type="InterPro" id="IPR051537">
    <property type="entry name" value="DNA_Adenine_Mtase"/>
</dbReference>
<evidence type="ECO:0000256" key="1">
    <source>
        <dbReference type="ARBA" id="ARBA00010923"/>
    </source>
</evidence>
<proteinExistence type="inferred from homology"/>
<evidence type="ECO:0000256" key="7">
    <source>
        <dbReference type="ARBA" id="ARBA00023125"/>
    </source>
</evidence>
<dbReference type="InterPro" id="IPR036388">
    <property type="entry name" value="WH-like_DNA-bd_sf"/>
</dbReference>
<dbReference type="PANTHER" id="PTHR42933">
    <property type="entry name" value="SLR6095 PROTEIN"/>
    <property type="match status" value="1"/>
</dbReference>
<dbReference type="EC" id="2.1.1.72" evidence="2"/>
<dbReference type="SUPFAM" id="SSF116734">
    <property type="entry name" value="DNA methylase specificity domain"/>
    <property type="match status" value="1"/>
</dbReference>
<keyword evidence="7" id="KW-0238">DNA-binding</keyword>
<dbReference type="InterPro" id="IPR044946">
    <property type="entry name" value="Restrct_endonuc_typeI_TRD_sf"/>
</dbReference>
<dbReference type="SUPFAM" id="SSF53335">
    <property type="entry name" value="S-adenosyl-L-methionine-dependent methyltransferases"/>
    <property type="match status" value="1"/>
</dbReference>
<evidence type="ECO:0000259" key="10">
    <source>
        <dbReference type="Pfam" id="PF01420"/>
    </source>
</evidence>
<dbReference type="EMBL" id="BOOB01000018">
    <property type="protein sequence ID" value="GIH32725.1"/>
    <property type="molecule type" value="Genomic_DNA"/>
</dbReference>
<comment type="caution">
    <text evidence="12">The sequence shown here is derived from an EMBL/GenBank/DDBJ whole genome shotgun (WGS) entry which is preliminary data.</text>
</comment>
<feature type="region of interest" description="Disordered" evidence="9">
    <location>
        <begin position="93"/>
        <end position="119"/>
    </location>
</feature>
<accession>A0ABQ4FD48</accession>
<dbReference type="PRINTS" id="PR00507">
    <property type="entry name" value="N12N6MTFRASE"/>
</dbReference>
<evidence type="ECO:0000256" key="8">
    <source>
        <dbReference type="ARBA" id="ARBA00047942"/>
    </source>
</evidence>
<protein>
    <recommendedName>
        <fullName evidence="2">site-specific DNA-methyltransferase (adenine-specific)</fullName>
        <ecNumber evidence="2">2.1.1.72</ecNumber>
    </recommendedName>
</protein>
<dbReference type="Pfam" id="PF02384">
    <property type="entry name" value="N6_Mtase"/>
    <property type="match status" value="1"/>
</dbReference>
<comment type="catalytic activity">
    <reaction evidence="8">
        <text>a 2'-deoxyadenosine in DNA + S-adenosyl-L-methionine = an N(6)-methyl-2'-deoxyadenosine in DNA + S-adenosyl-L-homocysteine + H(+)</text>
        <dbReference type="Rhea" id="RHEA:15197"/>
        <dbReference type="Rhea" id="RHEA-COMP:12418"/>
        <dbReference type="Rhea" id="RHEA-COMP:12419"/>
        <dbReference type="ChEBI" id="CHEBI:15378"/>
        <dbReference type="ChEBI" id="CHEBI:57856"/>
        <dbReference type="ChEBI" id="CHEBI:59789"/>
        <dbReference type="ChEBI" id="CHEBI:90615"/>
        <dbReference type="ChEBI" id="CHEBI:90616"/>
        <dbReference type="EC" id="2.1.1.72"/>
    </reaction>
</comment>
<gene>
    <name evidence="12" type="ORF">Mam01_28890</name>
</gene>
<evidence type="ECO:0000256" key="3">
    <source>
        <dbReference type="ARBA" id="ARBA00022603"/>
    </source>
</evidence>
<name>A0ABQ4FD48_9ACTN</name>
<evidence type="ECO:0000256" key="4">
    <source>
        <dbReference type="ARBA" id="ARBA00022679"/>
    </source>
</evidence>
<feature type="compositionally biased region" description="Polar residues" evidence="9">
    <location>
        <begin position="108"/>
        <end position="119"/>
    </location>
</feature>
<dbReference type="Pfam" id="PF01420">
    <property type="entry name" value="Methylase_S"/>
    <property type="match status" value="1"/>
</dbReference>
<feature type="domain" description="Type I restriction modification DNA specificity" evidence="10">
    <location>
        <begin position="581"/>
        <end position="759"/>
    </location>
</feature>
<keyword evidence="6" id="KW-0680">Restriction system</keyword>
<dbReference type="PANTHER" id="PTHR42933:SF4">
    <property type="entry name" value="TYPE I RESTRICTION ENZYME ECOKI METHYLASE SUBUNIT"/>
    <property type="match status" value="1"/>
</dbReference>
<feature type="domain" description="DNA methylase adenine-specific" evidence="11">
    <location>
        <begin position="231"/>
        <end position="533"/>
    </location>
</feature>
<dbReference type="Gene3D" id="3.90.220.20">
    <property type="entry name" value="DNA methylase specificity domains"/>
    <property type="match status" value="1"/>
</dbReference>
<organism evidence="12 13">
    <name type="scientific">Microbispora amethystogenes</name>
    <dbReference type="NCBI Taxonomy" id="1427754"/>
    <lineage>
        <taxon>Bacteria</taxon>
        <taxon>Bacillati</taxon>
        <taxon>Actinomycetota</taxon>
        <taxon>Actinomycetes</taxon>
        <taxon>Streptosporangiales</taxon>
        <taxon>Streptosporangiaceae</taxon>
        <taxon>Microbispora</taxon>
    </lineage>
</organism>
<sequence>MRRQQRPPDRFVSRAELATLAGVRRPTITTWAKRHRDFPQPISFDKQEYFSLAEALKWLNGRMIAEKDRRAGEPPGFTYGARVQHAISIAHQVTSDEDGPVHSDAAPASTSLDPSDSNTEPALQRLLGALATSFRDGVNSQADYLTLVLCLTFLIRCAPDLRSEILKVTTRPPAELRPAAIMRRIGELTDQALRAYGIPPGARSTLERMRTPSGVVLAEVIRLCDHLGPAAFRTLLDHLATAMRFESGDYFTPRGVANLMARLATGDGDRDENLPVYDPWLRGGEMLHAAGALQPGSGKSLHGASPNPETLRLAGMNLAMHGQTVQLHLGSTTPWREASEPRARASAVLMNPPFNMRSARPTGGHDDWLFGPPPLHNDNYAWLQFAVDSLATGGKAAVLMPHQAGVSSDECEHAIRRKMVEQGTVEAIIALPARLFPVTTTAVSIWVLSPPSVEPKRILFVDAADAAVVTRQDSVLLPPNAIDILFDIYRRRHLLPQGKVERLANLGYAVSADIDTLRQADYSLDPADYIADMSELARAPWADAHSMLDELMRLKAKVDELDIQAAQLRPVPRAGLSRSLPSGWNRITLSDLCTIQAGPSFSRLGVAERVAHGSVPIVMPRHLQQGLIVANDADRTTVETAERLTRFRLRVDDILCVRSGAMGQSAIVREQQEGWLFGGNLHRLRLLTADIVDPHYLLTFLNLPSTMNWIRRRSRATVIPFINARDLGQLIVTVPPLDEQRQIRSALNTLDEQAAIHEQFTRAVMRARTALAEQLLEGVVISR</sequence>
<comment type="similarity">
    <text evidence="1">Belongs to the type-I restriction system S methylase family.</text>
</comment>
<evidence type="ECO:0000256" key="9">
    <source>
        <dbReference type="SAM" id="MobiDB-lite"/>
    </source>
</evidence>
<dbReference type="InterPro" id="IPR003356">
    <property type="entry name" value="DNA_methylase_A-5"/>
</dbReference>
<evidence type="ECO:0000313" key="12">
    <source>
        <dbReference type="EMBL" id="GIH32725.1"/>
    </source>
</evidence>
<dbReference type="Gene3D" id="1.10.10.10">
    <property type="entry name" value="Winged helix-like DNA-binding domain superfamily/Winged helix DNA-binding domain"/>
    <property type="match status" value="1"/>
</dbReference>